<sequence>MDIIQVKDFSAATGYTQAIMEMDEWIDTRPYFYLIKAHYLVDDAIRLEFIIIQ</sequence>
<gene>
    <name evidence="1" type="ORF">ACI8B_110012</name>
</gene>
<reference evidence="1 2" key="1">
    <citation type="submission" date="2019-10" db="EMBL/GenBank/DDBJ databases">
        <authorList>
            <person name="Karimi E."/>
        </authorList>
    </citation>
    <scope>NUCLEOTIDE SEQUENCE [LARGE SCALE GENOMIC DNA]</scope>
    <source>
        <strain evidence="1">Acinetobacter sp. 8BE</strain>
    </source>
</reference>
<dbReference type="AlphaFoldDB" id="A0A653JZS8"/>
<dbReference type="EMBL" id="CABWKZ010000003">
    <property type="protein sequence ID" value="VXA53936.1"/>
    <property type="molecule type" value="Genomic_DNA"/>
</dbReference>
<evidence type="ECO:0000313" key="1">
    <source>
        <dbReference type="EMBL" id="VXA53936.1"/>
    </source>
</evidence>
<organism evidence="1 2">
    <name type="scientific">Acinetobacter proteolyticus</name>
    <dbReference type="NCBI Taxonomy" id="1776741"/>
    <lineage>
        <taxon>Bacteria</taxon>
        <taxon>Pseudomonadati</taxon>
        <taxon>Pseudomonadota</taxon>
        <taxon>Gammaproteobacteria</taxon>
        <taxon>Moraxellales</taxon>
        <taxon>Moraxellaceae</taxon>
        <taxon>Acinetobacter</taxon>
    </lineage>
</organism>
<name>A0A653JZS8_9GAMM</name>
<protein>
    <submittedName>
        <fullName evidence="1">Uncharacterized protein</fullName>
    </submittedName>
</protein>
<accession>A0A653JZS8</accession>
<proteinExistence type="predicted"/>
<dbReference type="Proteomes" id="UP000430404">
    <property type="component" value="Unassembled WGS sequence"/>
</dbReference>
<dbReference type="RefSeq" id="WP_171519243.1">
    <property type="nucleotide sequence ID" value="NZ_CP158965.1"/>
</dbReference>
<evidence type="ECO:0000313" key="2">
    <source>
        <dbReference type="Proteomes" id="UP000430404"/>
    </source>
</evidence>